<dbReference type="InterPro" id="IPR043130">
    <property type="entry name" value="CDP-OH_PTrfase_TM_dom"/>
</dbReference>
<keyword evidence="6" id="KW-0443">Lipid metabolism</keyword>
<reference evidence="13" key="1">
    <citation type="submission" date="2016-04" db="EMBL/GenBank/DDBJ databases">
        <authorList>
            <person name="Quiroz-Castaneda R.E."/>
            <person name="Martinez-Ocampo F."/>
        </authorList>
    </citation>
    <scope>NUCLEOTIDE SEQUENCE [LARGE SCALE GENOMIC DNA]</scope>
    <source>
        <strain evidence="13">INIFAP01</strain>
    </source>
</reference>
<keyword evidence="7 11" id="KW-0472">Membrane</keyword>
<evidence type="ECO:0000256" key="2">
    <source>
        <dbReference type="ARBA" id="ARBA00010441"/>
    </source>
</evidence>
<evidence type="ECO:0000256" key="3">
    <source>
        <dbReference type="ARBA" id="ARBA00022516"/>
    </source>
</evidence>
<dbReference type="Gene3D" id="1.20.120.1760">
    <property type="match status" value="1"/>
</dbReference>
<name>A0A1A9QFU2_9MOLU</name>
<dbReference type="PIRSF" id="PIRSF000847">
    <property type="entry name" value="Phos_ph_gly_syn"/>
    <property type="match status" value="1"/>
</dbReference>
<dbReference type="InterPro" id="IPR004570">
    <property type="entry name" value="Phosphatidylglycerol_P_synth"/>
</dbReference>
<dbReference type="InterPro" id="IPR000462">
    <property type="entry name" value="CDP-OH_P_trans"/>
</dbReference>
<evidence type="ECO:0000256" key="10">
    <source>
        <dbReference type="NCBIfam" id="TIGR00560"/>
    </source>
</evidence>
<evidence type="ECO:0000313" key="12">
    <source>
        <dbReference type="EMBL" id="OAL10816.1"/>
    </source>
</evidence>
<dbReference type="GO" id="GO:0046474">
    <property type="term" value="P:glycerophospholipid biosynthetic process"/>
    <property type="evidence" value="ECO:0007669"/>
    <property type="project" value="TreeGrafter"/>
</dbReference>
<dbReference type="PANTHER" id="PTHR14269:SF62">
    <property type="entry name" value="CDP-DIACYLGLYCEROL--GLYCEROL-3-PHOSPHATE 3-PHOSPHATIDYLTRANSFERASE 1, CHLOROPLASTIC"/>
    <property type="match status" value="1"/>
</dbReference>
<keyword evidence="9" id="KW-1208">Phospholipid metabolism</keyword>
<keyword evidence="8" id="KW-0594">Phospholipid biosynthesis</keyword>
<comment type="caution">
    <text evidence="12">The sequence shown here is derived from an EMBL/GenBank/DDBJ whole genome shotgun (WGS) entry which is preliminary data.</text>
</comment>
<evidence type="ECO:0000256" key="7">
    <source>
        <dbReference type="ARBA" id="ARBA00023136"/>
    </source>
</evidence>
<comment type="subcellular location">
    <subcellularLocation>
        <location evidence="1">Membrane</location>
        <topology evidence="1">Multi-pass membrane protein</topology>
    </subcellularLocation>
</comment>
<dbReference type="Pfam" id="PF01066">
    <property type="entry name" value="CDP-OH_P_transf"/>
    <property type="match status" value="1"/>
</dbReference>
<protein>
    <recommendedName>
        <fullName evidence="10">CDP-diacylglycerol--glycerol-3-phosphate 3-phosphatidyltransferase</fullName>
        <ecNumber evidence="10">2.7.8.5</ecNumber>
    </recommendedName>
</protein>
<evidence type="ECO:0000256" key="8">
    <source>
        <dbReference type="ARBA" id="ARBA00023209"/>
    </source>
</evidence>
<evidence type="ECO:0000256" key="4">
    <source>
        <dbReference type="ARBA" id="ARBA00022692"/>
    </source>
</evidence>
<feature type="transmembrane region" description="Helical" evidence="11">
    <location>
        <begin position="141"/>
        <end position="160"/>
    </location>
</feature>
<dbReference type="EC" id="2.7.8.5" evidence="10"/>
<dbReference type="GO" id="GO:0008444">
    <property type="term" value="F:CDP-diacylglycerol-glycerol-3-phosphate 3-phosphatidyltransferase activity"/>
    <property type="evidence" value="ECO:0007669"/>
    <property type="project" value="UniProtKB-UniRule"/>
</dbReference>
<keyword evidence="12" id="KW-0808">Transferase</keyword>
<keyword evidence="13" id="KW-1185">Reference proteome</keyword>
<keyword evidence="3" id="KW-0444">Lipid biosynthesis</keyword>
<dbReference type="NCBIfam" id="TIGR00560">
    <property type="entry name" value="pgsA"/>
    <property type="match status" value="1"/>
</dbReference>
<dbReference type="STRING" id="432608.A6V39_05610"/>
<comment type="similarity">
    <text evidence="2">Belongs to the CDP-alcohol phosphatidyltransferase class-I family.</text>
</comment>
<evidence type="ECO:0000256" key="6">
    <source>
        <dbReference type="ARBA" id="ARBA00023098"/>
    </source>
</evidence>
<dbReference type="Proteomes" id="UP000077623">
    <property type="component" value="Unassembled WGS sequence"/>
</dbReference>
<accession>A0A1A9QFU2</accession>
<sequence>MLTVSRIILAPVAILFFWLDHHTKSSEEGLFKILSSEYNLFHLLGGLAFSCASFTDFLDGWLSRKWDAVSVFGKIFDPLADKLLVNGTLIVFMISRKVLIAIASILILRDLIMDLIRLVFYRKRKVIAAIKTAKYKTATQMAGLLVLIFVFPSYSVTSFWTLQTLFSQGLLFLSSVFSLVSFMQYIEILRYDGHN</sequence>
<evidence type="ECO:0000256" key="9">
    <source>
        <dbReference type="ARBA" id="ARBA00023264"/>
    </source>
</evidence>
<dbReference type="InterPro" id="IPR050324">
    <property type="entry name" value="CDP-alcohol_PTase-I"/>
</dbReference>
<organism evidence="12 13">
    <name type="scientific">Candidatus Mycoplasma haematobovis</name>
    <dbReference type="NCBI Taxonomy" id="432608"/>
    <lineage>
        <taxon>Bacteria</taxon>
        <taxon>Bacillati</taxon>
        <taxon>Mycoplasmatota</taxon>
        <taxon>Mollicutes</taxon>
        <taxon>Mycoplasmataceae</taxon>
        <taxon>Mycoplasma</taxon>
    </lineage>
</organism>
<feature type="transmembrane region" description="Helical" evidence="11">
    <location>
        <begin position="100"/>
        <end position="120"/>
    </location>
</feature>
<dbReference type="PANTHER" id="PTHR14269">
    <property type="entry name" value="CDP-DIACYLGLYCEROL--GLYCEROL-3-PHOSPHATE 3-PHOSPHATIDYLTRANSFERASE-RELATED"/>
    <property type="match status" value="1"/>
</dbReference>
<proteinExistence type="inferred from homology"/>
<keyword evidence="5 11" id="KW-1133">Transmembrane helix</keyword>
<feature type="transmembrane region" description="Helical" evidence="11">
    <location>
        <begin position="166"/>
        <end position="186"/>
    </location>
</feature>
<dbReference type="AlphaFoldDB" id="A0A1A9QFU2"/>
<evidence type="ECO:0000256" key="5">
    <source>
        <dbReference type="ARBA" id="ARBA00022989"/>
    </source>
</evidence>
<dbReference type="EMBL" id="LWUJ01000001">
    <property type="protein sequence ID" value="OAL10816.1"/>
    <property type="molecule type" value="Genomic_DNA"/>
</dbReference>
<evidence type="ECO:0000256" key="11">
    <source>
        <dbReference type="SAM" id="Phobius"/>
    </source>
</evidence>
<keyword evidence="4 11" id="KW-0812">Transmembrane</keyword>
<dbReference type="GO" id="GO:0016020">
    <property type="term" value="C:membrane"/>
    <property type="evidence" value="ECO:0007669"/>
    <property type="project" value="UniProtKB-SubCell"/>
</dbReference>
<evidence type="ECO:0000313" key="13">
    <source>
        <dbReference type="Proteomes" id="UP000077623"/>
    </source>
</evidence>
<evidence type="ECO:0000256" key="1">
    <source>
        <dbReference type="ARBA" id="ARBA00004141"/>
    </source>
</evidence>
<gene>
    <name evidence="12" type="ORF">A6V39_05610</name>
</gene>